<organism evidence="5 6">
    <name type="scientific">Gryllus longicercus</name>
    <dbReference type="NCBI Taxonomy" id="2509291"/>
    <lineage>
        <taxon>Eukaryota</taxon>
        <taxon>Metazoa</taxon>
        <taxon>Ecdysozoa</taxon>
        <taxon>Arthropoda</taxon>
        <taxon>Hexapoda</taxon>
        <taxon>Insecta</taxon>
        <taxon>Pterygota</taxon>
        <taxon>Neoptera</taxon>
        <taxon>Polyneoptera</taxon>
        <taxon>Orthoptera</taxon>
        <taxon>Ensifera</taxon>
        <taxon>Gryllidea</taxon>
        <taxon>Grylloidea</taxon>
        <taxon>Gryllidae</taxon>
        <taxon>Gryllinae</taxon>
        <taxon>Gryllus</taxon>
    </lineage>
</organism>
<accession>A0AAN9YXI5</accession>
<dbReference type="SMART" id="SM00409">
    <property type="entry name" value="IG"/>
    <property type="match status" value="1"/>
</dbReference>
<keyword evidence="2" id="KW-1133">Transmembrane helix</keyword>
<dbReference type="InterPro" id="IPR003599">
    <property type="entry name" value="Ig_sub"/>
</dbReference>
<evidence type="ECO:0000313" key="5">
    <source>
        <dbReference type="EMBL" id="KAK7790645.1"/>
    </source>
</evidence>
<keyword evidence="2" id="KW-0472">Membrane</keyword>
<keyword evidence="2" id="KW-0812">Transmembrane</keyword>
<dbReference type="SUPFAM" id="SSF48726">
    <property type="entry name" value="Immunoglobulin"/>
    <property type="match status" value="1"/>
</dbReference>
<dbReference type="EMBL" id="JAZDUA010000601">
    <property type="protein sequence ID" value="KAK7790645.1"/>
    <property type="molecule type" value="Genomic_DNA"/>
</dbReference>
<keyword evidence="3" id="KW-0732">Signal</keyword>
<evidence type="ECO:0000256" key="2">
    <source>
        <dbReference type="SAM" id="Phobius"/>
    </source>
</evidence>
<evidence type="ECO:0000256" key="1">
    <source>
        <dbReference type="SAM" id="MobiDB-lite"/>
    </source>
</evidence>
<proteinExistence type="predicted"/>
<dbReference type="InterPro" id="IPR013783">
    <property type="entry name" value="Ig-like_fold"/>
</dbReference>
<protein>
    <recommendedName>
        <fullName evidence="4">Ig-like domain-containing protein</fullName>
    </recommendedName>
</protein>
<keyword evidence="6" id="KW-1185">Reference proteome</keyword>
<dbReference type="AlphaFoldDB" id="A0AAN9YXI5"/>
<evidence type="ECO:0000259" key="4">
    <source>
        <dbReference type="PROSITE" id="PS50835"/>
    </source>
</evidence>
<comment type="caution">
    <text evidence="5">The sequence shown here is derived from an EMBL/GenBank/DDBJ whole genome shotgun (WGS) entry which is preliminary data.</text>
</comment>
<sequence>MEAIAVLFLPLLAQALAGAVDVIVQEVPVGTTVELPCPSSDDGHRFQFWLLLDNAVLGPGNDMNPTKYKYDVLTGRLHIKAISSTESGMYTCVSKALENDSSFNSKSVEVIVRKDWEELYETDPATNLMRGLIAMGVLLIILIVGIVIYLLRRTRVIHIRDMSDEESPDEVAGTYSVPNMPTMSSNSPPTNLGVDNPTLETDFPQVFRSMQQTNDSQI</sequence>
<reference evidence="5 6" key="1">
    <citation type="submission" date="2024-03" db="EMBL/GenBank/DDBJ databases">
        <title>The genome assembly and annotation of the cricket Gryllus longicercus Weissman &amp; Gray.</title>
        <authorList>
            <person name="Szrajer S."/>
            <person name="Gray D."/>
            <person name="Ylla G."/>
        </authorList>
    </citation>
    <scope>NUCLEOTIDE SEQUENCE [LARGE SCALE GENOMIC DNA]</scope>
    <source>
        <strain evidence="5">DAG 2021-001</strain>
        <tissue evidence="5">Whole body minus gut</tissue>
    </source>
</reference>
<gene>
    <name evidence="5" type="ORF">R5R35_006538</name>
</gene>
<dbReference type="Gene3D" id="2.60.40.10">
    <property type="entry name" value="Immunoglobulins"/>
    <property type="match status" value="1"/>
</dbReference>
<feature type="domain" description="Ig-like" evidence="4">
    <location>
        <begin position="10"/>
        <end position="109"/>
    </location>
</feature>
<dbReference type="PROSITE" id="PS50835">
    <property type="entry name" value="IG_LIKE"/>
    <property type="match status" value="1"/>
</dbReference>
<feature type="transmembrane region" description="Helical" evidence="2">
    <location>
        <begin position="132"/>
        <end position="151"/>
    </location>
</feature>
<dbReference type="InterPro" id="IPR036179">
    <property type="entry name" value="Ig-like_dom_sf"/>
</dbReference>
<dbReference type="InterPro" id="IPR007110">
    <property type="entry name" value="Ig-like_dom"/>
</dbReference>
<name>A0AAN9YXI5_9ORTH</name>
<feature type="region of interest" description="Disordered" evidence="1">
    <location>
        <begin position="179"/>
        <end position="200"/>
    </location>
</feature>
<feature type="chain" id="PRO_5042812664" description="Ig-like domain-containing protein" evidence="3">
    <location>
        <begin position="18"/>
        <end position="218"/>
    </location>
</feature>
<dbReference type="Proteomes" id="UP001378592">
    <property type="component" value="Unassembled WGS sequence"/>
</dbReference>
<feature type="signal peptide" evidence="3">
    <location>
        <begin position="1"/>
        <end position="17"/>
    </location>
</feature>
<feature type="compositionally biased region" description="Low complexity" evidence="1">
    <location>
        <begin position="179"/>
        <end position="191"/>
    </location>
</feature>
<evidence type="ECO:0000313" key="6">
    <source>
        <dbReference type="Proteomes" id="UP001378592"/>
    </source>
</evidence>
<evidence type="ECO:0000256" key="3">
    <source>
        <dbReference type="SAM" id="SignalP"/>
    </source>
</evidence>